<organism evidence="1 2">
    <name type="scientific">Capnocytophaga gingivalis</name>
    <dbReference type="NCBI Taxonomy" id="1017"/>
    <lineage>
        <taxon>Bacteria</taxon>
        <taxon>Pseudomonadati</taxon>
        <taxon>Bacteroidota</taxon>
        <taxon>Flavobacteriia</taxon>
        <taxon>Flavobacteriales</taxon>
        <taxon>Flavobacteriaceae</taxon>
        <taxon>Capnocytophaga</taxon>
    </lineage>
</organism>
<evidence type="ECO:0000313" key="2">
    <source>
        <dbReference type="Proteomes" id="UP000217250"/>
    </source>
</evidence>
<reference evidence="2" key="1">
    <citation type="submission" date="2017-06" db="EMBL/GenBank/DDBJ databases">
        <title>Capnocytophaga spp. assemblies.</title>
        <authorList>
            <person name="Gulvik C.A."/>
        </authorList>
    </citation>
    <scope>NUCLEOTIDE SEQUENCE [LARGE SCALE GENOMIC DNA]</scope>
    <source>
        <strain evidence="2">H1496</strain>
    </source>
</reference>
<dbReference type="Proteomes" id="UP000217250">
    <property type="component" value="Chromosome"/>
</dbReference>
<dbReference type="AlphaFoldDB" id="A0A250FN89"/>
<name>A0A250FN89_9FLAO</name>
<sequence length="158" mass="19208">MTMKKGNIIILYQIDLEIYKKVKRENYYHFSKSEIVEKMLWGEVLILNDDKTLFHFQADLLKFFIVFADNLEKIVSGEETKNEVFSVYDDYHFSLRREDEEYVRILFNGQRKSLFTIKKLLHKIEAVKQKLYNDFKILYPDYEQLKNLDYLERKLVSL</sequence>
<proteinExistence type="predicted"/>
<dbReference type="KEGG" id="cgh:CGC50_04865"/>
<protein>
    <submittedName>
        <fullName evidence="1">Uncharacterized protein</fullName>
    </submittedName>
</protein>
<accession>A0A250FN89</accession>
<evidence type="ECO:0000313" key="1">
    <source>
        <dbReference type="EMBL" id="ATA86554.1"/>
    </source>
</evidence>
<dbReference type="EMBL" id="CP022386">
    <property type="protein sequence ID" value="ATA86554.1"/>
    <property type="molecule type" value="Genomic_DNA"/>
</dbReference>
<gene>
    <name evidence="1" type="ORF">CGC50_04865</name>
</gene>